<name>A0AAV4NXZ4_9ARAC</name>
<comment type="caution">
    <text evidence="1">The sequence shown here is derived from an EMBL/GenBank/DDBJ whole genome shotgun (WGS) entry which is preliminary data.</text>
</comment>
<protein>
    <recommendedName>
        <fullName evidence="3">Secreted protein</fullName>
    </recommendedName>
</protein>
<dbReference type="EMBL" id="BPLQ01002195">
    <property type="protein sequence ID" value="GIX89623.1"/>
    <property type="molecule type" value="Genomic_DNA"/>
</dbReference>
<proteinExistence type="predicted"/>
<keyword evidence="2" id="KW-1185">Reference proteome</keyword>
<organism evidence="1 2">
    <name type="scientific">Caerostris darwini</name>
    <dbReference type="NCBI Taxonomy" id="1538125"/>
    <lineage>
        <taxon>Eukaryota</taxon>
        <taxon>Metazoa</taxon>
        <taxon>Ecdysozoa</taxon>
        <taxon>Arthropoda</taxon>
        <taxon>Chelicerata</taxon>
        <taxon>Arachnida</taxon>
        <taxon>Araneae</taxon>
        <taxon>Araneomorphae</taxon>
        <taxon>Entelegynae</taxon>
        <taxon>Araneoidea</taxon>
        <taxon>Araneidae</taxon>
        <taxon>Caerostris</taxon>
    </lineage>
</organism>
<accession>A0AAV4NXZ4</accession>
<evidence type="ECO:0008006" key="3">
    <source>
        <dbReference type="Google" id="ProtNLM"/>
    </source>
</evidence>
<gene>
    <name evidence="1" type="ORF">CDAR_390381</name>
</gene>
<reference evidence="1 2" key="1">
    <citation type="submission" date="2021-06" db="EMBL/GenBank/DDBJ databases">
        <title>Caerostris darwini draft genome.</title>
        <authorList>
            <person name="Kono N."/>
            <person name="Arakawa K."/>
        </authorList>
    </citation>
    <scope>NUCLEOTIDE SEQUENCE [LARGE SCALE GENOMIC DNA]</scope>
</reference>
<sequence length="124" mass="13431">MSMIYVERAFPSSRSVRVSAGQRQMPVLSVVLLASAFHSQQGCVNKGCIGTANRTVAEERAPSHCEGLEACHSRGADKDSPSPLRWMDLLTPSSHGALRPAILTTRASSARVRFTTEISIPRHS</sequence>
<evidence type="ECO:0000313" key="1">
    <source>
        <dbReference type="EMBL" id="GIX89623.1"/>
    </source>
</evidence>
<dbReference type="AlphaFoldDB" id="A0AAV4NXZ4"/>
<dbReference type="Proteomes" id="UP001054837">
    <property type="component" value="Unassembled WGS sequence"/>
</dbReference>
<evidence type="ECO:0000313" key="2">
    <source>
        <dbReference type="Proteomes" id="UP001054837"/>
    </source>
</evidence>